<reference evidence="2 3" key="1">
    <citation type="submission" date="2023-07" db="EMBL/GenBank/DDBJ databases">
        <title>Sequencing the genomes of 1000 actinobacteria strains.</title>
        <authorList>
            <person name="Klenk H.-P."/>
        </authorList>
    </citation>
    <scope>NUCLEOTIDE SEQUENCE [LARGE SCALE GENOMIC DNA]</scope>
    <source>
        <strain evidence="2 3">DSM 45805</strain>
    </source>
</reference>
<dbReference type="Proteomes" id="UP001229651">
    <property type="component" value="Unassembled WGS sequence"/>
</dbReference>
<proteinExistence type="predicted"/>
<organism evidence="2 3">
    <name type="scientific">Amycolatopsis thermophila</name>
    <dbReference type="NCBI Taxonomy" id="206084"/>
    <lineage>
        <taxon>Bacteria</taxon>
        <taxon>Bacillati</taxon>
        <taxon>Actinomycetota</taxon>
        <taxon>Actinomycetes</taxon>
        <taxon>Pseudonocardiales</taxon>
        <taxon>Pseudonocardiaceae</taxon>
        <taxon>Amycolatopsis</taxon>
    </lineage>
</organism>
<dbReference type="EMBL" id="JAUSUT010000001">
    <property type="protein sequence ID" value="MDQ0376139.1"/>
    <property type="molecule type" value="Genomic_DNA"/>
</dbReference>
<protein>
    <submittedName>
        <fullName evidence="2">Uncharacterized protein</fullName>
    </submittedName>
</protein>
<evidence type="ECO:0000313" key="3">
    <source>
        <dbReference type="Proteomes" id="UP001229651"/>
    </source>
</evidence>
<feature type="region of interest" description="Disordered" evidence="1">
    <location>
        <begin position="114"/>
        <end position="136"/>
    </location>
</feature>
<keyword evidence="3" id="KW-1185">Reference proteome</keyword>
<comment type="caution">
    <text evidence="2">The sequence shown here is derived from an EMBL/GenBank/DDBJ whole genome shotgun (WGS) entry which is preliminary data.</text>
</comment>
<dbReference type="RefSeq" id="WP_306987844.1">
    <property type="nucleotide sequence ID" value="NZ_JAUSUT010000001.1"/>
</dbReference>
<evidence type="ECO:0000313" key="2">
    <source>
        <dbReference type="EMBL" id="MDQ0376139.1"/>
    </source>
</evidence>
<evidence type="ECO:0000256" key="1">
    <source>
        <dbReference type="SAM" id="MobiDB-lite"/>
    </source>
</evidence>
<sequence>MHRSAGRAIEALGEAYPAHADLVARRERSGCSARSNSRCGTAFPRRCGRWPPRAASSASRKRFRCCRGSWRAADEPSYRELWDIDRVLFLAAARAAREVAAEIKSRTGPYLDAAHPALRRGGPGGHRAGGARRNRSGTGLVEEFSVAALSTARVRDSSSSDKLAQPAKTFGLALQLLPSGTSAERFQGSHPRATRWAERYRVHGAAGMNATLRRHGVPVVAGNHLGELG</sequence>
<gene>
    <name evidence="2" type="ORF">FB470_000133</name>
</gene>
<name>A0ABU0ELI7_9PSEU</name>
<accession>A0ABU0ELI7</accession>